<gene>
    <name evidence="1" type="ORF">SMAR0320_LOCUS19004</name>
</gene>
<organism evidence="1">
    <name type="scientific">Skeletonema marinoi</name>
    <dbReference type="NCBI Taxonomy" id="267567"/>
    <lineage>
        <taxon>Eukaryota</taxon>
        <taxon>Sar</taxon>
        <taxon>Stramenopiles</taxon>
        <taxon>Ochrophyta</taxon>
        <taxon>Bacillariophyta</taxon>
        <taxon>Coscinodiscophyceae</taxon>
        <taxon>Thalassiosirophycidae</taxon>
        <taxon>Thalassiosirales</taxon>
        <taxon>Skeletonemataceae</taxon>
        <taxon>Skeletonema</taxon>
        <taxon>Skeletonema marinoi-dohrnii complex</taxon>
    </lineage>
</organism>
<accession>A0A7S2PXF6</accession>
<dbReference type="AlphaFoldDB" id="A0A7S2PXF6"/>
<evidence type="ECO:0008006" key="2">
    <source>
        <dbReference type="Google" id="ProtNLM"/>
    </source>
</evidence>
<name>A0A7S2PXF6_9STRA</name>
<protein>
    <recommendedName>
        <fullName evidence="2">Late endosomal/lysosomal adaptor and MAPK and MTOR activator 5</fullName>
    </recommendedName>
</protein>
<sequence>MASPIPQTPSVAVSVSPAVAGSAAPSAATSAIIDLDSIPGQIGHAILRASDGTILRPPTGSLSEQDLMIVYRMMLEIGTVLEGGTGGKEDDNNTSNEVEEGLQRVTVGFKDISYAVTLGGSDGCLYIVKKKSSL</sequence>
<reference evidence="1" key="1">
    <citation type="submission" date="2021-01" db="EMBL/GenBank/DDBJ databases">
        <authorList>
            <person name="Corre E."/>
            <person name="Pelletier E."/>
            <person name="Niang G."/>
            <person name="Scheremetjew M."/>
            <person name="Finn R."/>
            <person name="Kale V."/>
            <person name="Holt S."/>
            <person name="Cochrane G."/>
            <person name="Meng A."/>
            <person name="Brown T."/>
            <person name="Cohen L."/>
        </authorList>
    </citation>
    <scope>NUCLEOTIDE SEQUENCE</scope>
    <source>
        <strain evidence="1">SM1012Den-03</strain>
    </source>
</reference>
<dbReference type="EMBL" id="HBGZ01026734">
    <property type="protein sequence ID" value="CAD9623005.1"/>
    <property type="molecule type" value="Transcribed_RNA"/>
</dbReference>
<proteinExistence type="predicted"/>
<evidence type="ECO:0000313" key="1">
    <source>
        <dbReference type="EMBL" id="CAD9623005.1"/>
    </source>
</evidence>